<dbReference type="Proteomes" id="UP000887159">
    <property type="component" value="Unassembled WGS sequence"/>
</dbReference>
<evidence type="ECO:0000313" key="1">
    <source>
        <dbReference type="EMBL" id="GFX86337.1"/>
    </source>
</evidence>
<sequence>MSEGLFAARNCLDELGSPEIQRIERAGHVVRINKDRKTKKVFKTQPNGTRRKDRSNLRWIDGLEKDLLLMRTKIGLTGRRLAWRRLLEKTQAHPGLSRQ</sequence>
<name>A0A8X6RB09_TRICX</name>
<dbReference type="AlphaFoldDB" id="A0A8X6RB09"/>
<reference evidence="1" key="1">
    <citation type="submission" date="2020-08" db="EMBL/GenBank/DDBJ databases">
        <title>Multicomponent nature underlies the extraordinary mechanical properties of spider dragline silk.</title>
        <authorList>
            <person name="Kono N."/>
            <person name="Nakamura H."/>
            <person name="Mori M."/>
            <person name="Yoshida Y."/>
            <person name="Ohtoshi R."/>
            <person name="Malay A.D."/>
            <person name="Moran D.A.P."/>
            <person name="Tomita M."/>
            <person name="Numata K."/>
            <person name="Arakawa K."/>
        </authorList>
    </citation>
    <scope>NUCLEOTIDE SEQUENCE</scope>
</reference>
<keyword evidence="2" id="KW-1185">Reference proteome</keyword>
<dbReference type="EMBL" id="BMAU01021004">
    <property type="protein sequence ID" value="GFX86337.1"/>
    <property type="molecule type" value="Genomic_DNA"/>
</dbReference>
<evidence type="ECO:0000313" key="2">
    <source>
        <dbReference type="Proteomes" id="UP000887159"/>
    </source>
</evidence>
<accession>A0A8X6RB09</accession>
<protein>
    <submittedName>
        <fullName evidence="1">Uncharacterized protein</fullName>
    </submittedName>
</protein>
<comment type="caution">
    <text evidence="1">The sequence shown here is derived from an EMBL/GenBank/DDBJ whole genome shotgun (WGS) entry which is preliminary data.</text>
</comment>
<organism evidence="1 2">
    <name type="scientific">Trichonephila clavipes</name>
    <name type="common">Golden silk orbweaver</name>
    <name type="synonym">Nephila clavipes</name>
    <dbReference type="NCBI Taxonomy" id="2585209"/>
    <lineage>
        <taxon>Eukaryota</taxon>
        <taxon>Metazoa</taxon>
        <taxon>Ecdysozoa</taxon>
        <taxon>Arthropoda</taxon>
        <taxon>Chelicerata</taxon>
        <taxon>Arachnida</taxon>
        <taxon>Araneae</taxon>
        <taxon>Araneomorphae</taxon>
        <taxon>Entelegynae</taxon>
        <taxon>Araneoidea</taxon>
        <taxon>Nephilidae</taxon>
        <taxon>Trichonephila</taxon>
    </lineage>
</organism>
<proteinExistence type="predicted"/>
<gene>
    <name evidence="1" type="ORF">TNCV_2562191</name>
</gene>